<dbReference type="GO" id="GO:0004016">
    <property type="term" value="F:adenylate cyclase activity"/>
    <property type="evidence" value="ECO:0007669"/>
    <property type="project" value="TreeGrafter"/>
</dbReference>
<dbReference type="SUPFAM" id="SSF52540">
    <property type="entry name" value="P-loop containing nucleoside triphosphate hydrolases"/>
    <property type="match status" value="1"/>
</dbReference>
<name>A0A7W7FYA1_9PSEU</name>
<keyword evidence="1" id="KW-0547">Nucleotide-binding</keyword>
<dbReference type="InterPro" id="IPR027417">
    <property type="entry name" value="P-loop_NTPase"/>
</dbReference>
<dbReference type="GO" id="GO:0003677">
    <property type="term" value="F:DNA binding"/>
    <property type="evidence" value="ECO:0007669"/>
    <property type="project" value="UniProtKB-KW"/>
</dbReference>
<dbReference type="PROSITE" id="PS50043">
    <property type="entry name" value="HTH_LUXR_2"/>
    <property type="match status" value="1"/>
</dbReference>
<keyword evidence="5" id="KW-1185">Reference proteome</keyword>
<dbReference type="Gene3D" id="1.10.10.10">
    <property type="entry name" value="Winged helix-like DNA-binding domain superfamily/Winged helix DNA-binding domain"/>
    <property type="match status" value="1"/>
</dbReference>
<dbReference type="Pfam" id="PF00196">
    <property type="entry name" value="GerE"/>
    <property type="match status" value="1"/>
</dbReference>
<dbReference type="InterPro" id="IPR011990">
    <property type="entry name" value="TPR-like_helical_dom_sf"/>
</dbReference>
<evidence type="ECO:0000313" key="4">
    <source>
        <dbReference type="EMBL" id="MBB4679839.1"/>
    </source>
</evidence>
<dbReference type="SUPFAM" id="SSF48452">
    <property type="entry name" value="TPR-like"/>
    <property type="match status" value="1"/>
</dbReference>
<dbReference type="InterPro" id="IPR000792">
    <property type="entry name" value="Tscrpt_reg_LuxR_C"/>
</dbReference>
<dbReference type="Gene3D" id="1.25.40.10">
    <property type="entry name" value="Tetratricopeptide repeat domain"/>
    <property type="match status" value="1"/>
</dbReference>
<evidence type="ECO:0000259" key="3">
    <source>
        <dbReference type="PROSITE" id="PS50043"/>
    </source>
</evidence>
<dbReference type="InterPro" id="IPR036388">
    <property type="entry name" value="WH-like_DNA-bd_sf"/>
</dbReference>
<dbReference type="PROSITE" id="PS00622">
    <property type="entry name" value="HTH_LUXR_1"/>
    <property type="match status" value="1"/>
</dbReference>
<accession>A0A7W7FYA1</accession>
<dbReference type="CDD" id="cd06170">
    <property type="entry name" value="LuxR_C_like"/>
    <property type="match status" value="1"/>
</dbReference>
<dbReference type="SUPFAM" id="SSF46894">
    <property type="entry name" value="C-terminal effector domain of the bipartite response regulators"/>
    <property type="match status" value="1"/>
</dbReference>
<dbReference type="RefSeq" id="WP_185005540.1">
    <property type="nucleotide sequence ID" value="NZ_JACHMH010000001.1"/>
</dbReference>
<dbReference type="InterPro" id="IPR016032">
    <property type="entry name" value="Sig_transdc_resp-reg_C-effctor"/>
</dbReference>
<dbReference type="EMBL" id="JACHMH010000001">
    <property type="protein sequence ID" value="MBB4679839.1"/>
    <property type="molecule type" value="Genomic_DNA"/>
</dbReference>
<protein>
    <submittedName>
        <fullName evidence="4">DNA-binding CsgD family transcriptional regulator</fullName>
    </submittedName>
</protein>
<dbReference type="Proteomes" id="UP000533598">
    <property type="component" value="Unassembled WGS sequence"/>
</dbReference>
<dbReference type="Pfam" id="PF13191">
    <property type="entry name" value="AAA_16"/>
    <property type="match status" value="1"/>
</dbReference>
<dbReference type="SMART" id="SM00421">
    <property type="entry name" value="HTH_LUXR"/>
    <property type="match status" value="1"/>
</dbReference>
<sequence length="940" mass="100820">MPLVGREAQLRQLTRLLGEPAGGGLTVAEVVGEPGLGKTRLLEELRDRTGRRLLGWGRGVEFEPRPAFGMFVEALDPLLADHVLPAALRTRLASVFPACAGRDTDGLDLDAERFVLHRAVIRALELLAEHRGLVLVLDDVHWCDPASAELLAQLLRQPPRAPVLLIAAYRPRQLPSAVAAVLTRAVPAGSSRRIELGPLELAEARRLLGPGVGGLRAAALHQASGGNPLYLEALARAPAAALHPHQLAEAVPAPAKTALLAEFTRLPEQVRLVAKAAAVIGEPIEPDLVAAAAGLGLAETLAAAQQLIAADLLRANGPERVVTFRHPLLRAAVYESASPLWQSTAHRRVADLLRERGAPAVQLAPHLARCGEIGDASAIEVLTRAAENLQLHAPAAAASLHRAALRLTPEDAGLPRLRLQLGYATSIALTGDVEEALTVLHDILARTPGDDDLRQTAVGRCALLHRWRGQLADSETLVRRELDRAPMTDTPAGAVLWLTRGLIEFRRGGYQSALAATRLGWAAAIWCKDPSLQIAARAMAVLFAPPDGGAEARDNLDMAATALDKLPDAQVLPLWNTLTWVAMAEQTHDRHADAVRHLDRGLHLARQRHQHLLICEFLTPRAVSLSALGRLPEAATTVRDAIEAARLVGALPPYLIGLTELLTIARWRGGVEAARAEAAEVHPDVYDSDFQLGAWVLFRRTAARLALGEAADFRAEVQALGGPGLPGLLHAYRPEHYETLTEAALARGALIEARDWAARAEATAEQNRPRGWGFALLARARVQLTETEGWAAAQTATAAARSFHTAGDLVHTGRSRLLTGIALAEAGHRERALGELDRAAALFTGAGAELLLKETTRQQRRLGLRRVPTGPGPTHSAPGDLTRRESEVAALAGEGLTNKAIATRLFLSERTVETHLARVYRKLGVPRRSALVAHLHRGVS</sequence>
<dbReference type="AlphaFoldDB" id="A0A7W7FYA1"/>
<feature type="domain" description="HTH luxR-type" evidence="3">
    <location>
        <begin position="874"/>
        <end position="939"/>
    </location>
</feature>
<dbReference type="PANTHER" id="PTHR16305">
    <property type="entry name" value="TESTICULAR SOLUBLE ADENYLYL CYCLASE"/>
    <property type="match status" value="1"/>
</dbReference>
<evidence type="ECO:0000313" key="5">
    <source>
        <dbReference type="Proteomes" id="UP000533598"/>
    </source>
</evidence>
<dbReference type="InterPro" id="IPR041664">
    <property type="entry name" value="AAA_16"/>
</dbReference>
<keyword evidence="4" id="KW-0238">DNA-binding</keyword>
<dbReference type="GO" id="GO:0005737">
    <property type="term" value="C:cytoplasm"/>
    <property type="evidence" value="ECO:0007669"/>
    <property type="project" value="TreeGrafter"/>
</dbReference>
<comment type="caution">
    <text evidence="4">The sequence shown here is derived from an EMBL/GenBank/DDBJ whole genome shotgun (WGS) entry which is preliminary data.</text>
</comment>
<dbReference type="GO" id="GO:0005524">
    <property type="term" value="F:ATP binding"/>
    <property type="evidence" value="ECO:0007669"/>
    <property type="project" value="UniProtKB-KW"/>
</dbReference>
<keyword evidence="2" id="KW-0067">ATP-binding</keyword>
<proteinExistence type="predicted"/>
<evidence type="ECO:0000256" key="1">
    <source>
        <dbReference type="ARBA" id="ARBA00022741"/>
    </source>
</evidence>
<dbReference type="GO" id="GO:0006355">
    <property type="term" value="P:regulation of DNA-templated transcription"/>
    <property type="evidence" value="ECO:0007669"/>
    <property type="project" value="InterPro"/>
</dbReference>
<dbReference type="PANTHER" id="PTHR16305:SF35">
    <property type="entry name" value="TRANSCRIPTIONAL ACTIVATOR DOMAIN"/>
    <property type="match status" value="1"/>
</dbReference>
<dbReference type="PRINTS" id="PR00038">
    <property type="entry name" value="HTHLUXR"/>
</dbReference>
<gene>
    <name evidence="4" type="ORF">HNR67_005957</name>
</gene>
<evidence type="ECO:0000256" key="2">
    <source>
        <dbReference type="ARBA" id="ARBA00022840"/>
    </source>
</evidence>
<reference evidence="4 5" key="1">
    <citation type="submission" date="2020-08" db="EMBL/GenBank/DDBJ databases">
        <title>Sequencing the genomes of 1000 actinobacteria strains.</title>
        <authorList>
            <person name="Klenk H.-P."/>
        </authorList>
    </citation>
    <scope>NUCLEOTIDE SEQUENCE [LARGE SCALE GENOMIC DNA]</scope>
    <source>
        <strain evidence="4 5">DSM 44230</strain>
    </source>
</reference>
<organism evidence="4 5">
    <name type="scientific">Crossiella cryophila</name>
    <dbReference type="NCBI Taxonomy" id="43355"/>
    <lineage>
        <taxon>Bacteria</taxon>
        <taxon>Bacillati</taxon>
        <taxon>Actinomycetota</taxon>
        <taxon>Actinomycetes</taxon>
        <taxon>Pseudonocardiales</taxon>
        <taxon>Pseudonocardiaceae</taxon>
        <taxon>Crossiella</taxon>
    </lineage>
</organism>